<keyword evidence="1 2" id="KW-0238">DNA-binding</keyword>
<dbReference type="EMBL" id="SMAI01000011">
    <property type="protein sequence ID" value="TCT02950.1"/>
    <property type="molecule type" value="Genomic_DNA"/>
</dbReference>
<dbReference type="GO" id="GO:0000976">
    <property type="term" value="F:transcription cis-regulatory region binding"/>
    <property type="evidence" value="ECO:0007669"/>
    <property type="project" value="TreeGrafter"/>
</dbReference>
<dbReference type="InterPro" id="IPR001647">
    <property type="entry name" value="HTH_TetR"/>
</dbReference>
<reference evidence="4 5" key="1">
    <citation type="submission" date="2019-03" db="EMBL/GenBank/DDBJ databases">
        <title>Genomic Encyclopedia of Type Strains, Phase IV (KMG-IV): sequencing the most valuable type-strain genomes for metagenomic binning, comparative biology and taxonomic classification.</title>
        <authorList>
            <person name="Goeker M."/>
        </authorList>
    </citation>
    <scope>NUCLEOTIDE SEQUENCE [LARGE SCALE GENOMIC DNA]</scope>
    <source>
        <strain evidence="4 5">DSM 9035</strain>
    </source>
</reference>
<dbReference type="SUPFAM" id="SSF46689">
    <property type="entry name" value="Homeodomain-like"/>
    <property type="match status" value="1"/>
</dbReference>
<dbReference type="SUPFAM" id="SSF48498">
    <property type="entry name" value="Tetracyclin repressor-like, C-terminal domain"/>
    <property type="match status" value="1"/>
</dbReference>
<dbReference type="InterPro" id="IPR036271">
    <property type="entry name" value="Tet_transcr_reg_TetR-rel_C_sf"/>
</dbReference>
<dbReference type="PANTHER" id="PTHR30055">
    <property type="entry name" value="HTH-TYPE TRANSCRIPTIONAL REGULATOR RUTR"/>
    <property type="match status" value="1"/>
</dbReference>
<dbReference type="InterPro" id="IPR050109">
    <property type="entry name" value="HTH-type_TetR-like_transc_reg"/>
</dbReference>
<dbReference type="InterPro" id="IPR041586">
    <property type="entry name" value="PsrA_TetR_C"/>
</dbReference>
<evidence type="ECO:0000313" key="4">
    <source>
        <dbReference type="EMBL" id="TCT02950.1"/>
    </source>
</evidence>
<keyword evidence="5" id="KW-1185">Reference proteome</keyword>
<name>A0A4R3LRC3_9HYPH</name>
<gene>
    <name evidence="4" type="ORF">EDC64_111122</name>
</gene>
<proteinExistence type="predicted"/>
<dbReference type="Proteomes" id="UP000294664">
    <property type="component" value="Unassembled WGS sequence"/>
</dbReference>
<dbReference type="InterPro" id="IPR009057">
    <property type="entry name" value="Homeodomain-like_sf"/>
</dbReference>
<dbReference type="PROSITE" id="PS01081">
    <property type="entry name" value="HTH_TETR_1"/>
    <property type="match status" value="1"/>
</dbReference>
<dbReference type="InterPro" id="IPR023772">
    <property type="entry name" value="DNA-bd_HTH_TetR-type_CS"/>
</dbReference>
<dbReference type="AlphaFoldDB" id="A0A4R3LRC3"/>
<dbReference type="PANTHER" id="PTHR30055:SF181">
    <property type="entry name" value="BLR6905 PROTEIN"/>
    <property type="match status" value="1"/>
</dbReference>
<organism evidence="4 5">
    <name type="scientific">Aquabacter spiritensis</name>
    <dbReference type="NCBI Taxonomy" id="933073"/>
    <lineage>
        <taxon>Bacteria</taxon>
        <taxon>Pseudomonadati</taxon>
        <taxon>Pseudomonadota</taxon>
        <taxon>Alphaproteobacteria</taxon>
        <taxon>Hyphomicrobiales</taxon>
        <taxon>Xanthobacteraceae</taxon>
        <taxon>Aquabacter</taxon>
    </lineage>
</organism>
<evidence type="ECO:0000259" key="3">
    <source>
        <dbReference type="PROSITE" id="PS50977"/>
    </source>
</evidence>
<evidence type="ECO:0000256" key="1">
    <source>
        <dbReference type="ARBA" id="ARBA00023125"/>
    </source>
</evidence>
<evidence type="ECO:0000256" key="2">
    <source>
        <dbReference type="PROSITE-ProRule" id="PRU00335"/>
    </source>
</evidence>
<dbReference type="OrthoDB" id="2356263at2"/>
<comment type="caution">
    <text evidence="4">The sequence shown here is derived from an EMBL/GenBank/DDBJ whole genome shotgun (WGS) entry which is preliminary data.</text>
</comment>
<protein>
    <submittedName>
        <fullName evidence="4">TetR family transcriptional regulator</fullName>
    </submittedName>
</protein>
<evidence type="ECO:0000313" key="5">
    <source>
        <dbReference type="Proteomes" id="UP000294664"/>
    </source>
</evidence>
<feature type="domain" description="HTH tetR-type" evidence="3">
    <location>
        <begin position="30"/>
        <end position="90"/>
    </location>
</feature>
<dbReference type="Pfam" id="PF17939">
    <property type="entry name" value="TetR_C_30"/>
    <property type="match status" value="1"/>
</dbReference>
<dbReference type="Pfam" id="PF00440">
    <property type="entry name" value="TetR_N"/>
    <property type="match status" value="1"/>
</dbReference>
<dbReference type="RefSeq" id="WP_132033447.1">
    <property type="nucleotide sequence ID" value="NZ_SMAI01000011.1"/>
</dbReference>
<dbReference type="PRINTS" id="PR00455">
    <property type="entry name" value="HTHTETR"/>
</dbReference>
<dbReference type="GO" id="GO:0003700">
    <property type="term" value="F:DNA-binding transcription factor activity"/>
    <property type="evidence" value="ECO:0007669"/>
    <property type="project" value="TreeGrafter"/>
</dbReference>
<dbReference type="Gene3D" id="1.10.357.10">
    <property type="entry name" value="Tetracycline Repressor, domain 2"/>
    <property type="match status" value="1"/>
</dbReference>
<feature type="DNA-binding region" description="H-T-H motif" evidence="2">
    <location>
        <begin position="53"/>
        <end position="72"/>
    </location>
</feature>
<accession>A0A4R3LRC3</accession>
<dbReference type="PROSITE" id="PS50977">
    <property type="entry name" value="HTH_TETR_2"/>
    <property type="match status" value="1"/>
</dbReference>
<sequence>MSTEPPRLVEAGAQEQEDRFADIRAVLAGLTPRERMLVVAERLFADEGLAAVSVRGITAAAQVNLASLHYHFGSKEGLLEAIFEARAKPIADERMRRLAECAEAPGRPPLLEQLLFAFLHPALTLGLEPRFGGPAFARLRARLGSESEKVSRRILSKAFDESSKAFMAAMQAALPDLPRGEFAWRFHFLLGTMVYTMADSGRIQSLTGNACDPADGRAALDHLIPFLAAGFRAPSIVGSGAAP</sequence>